<sequence length="77" mass="8530">MLTTPRSVVKSSTKDLSFPIFEITIQHTLRRKYLTSDETSIAIRVTSGKLGGTSFSANRSYQLSEPTVPLVLGWITV</sequence>
<organism evidence="1 2">
    <name type="scientific">Plasmopara halstedii</name>
    <name type="common">Downy mildew of sunflower</name>
    <dbReference type="NCBI Taxonomy" id="4781"/>
    <lineage>
        <taxon>Eukaryota</taxon>
        <taxon>Sar</taxon>
        <taxon>Stramenopiles</taxon>
        <taxon>Oomycota</taxon>
        <taxon>Peronosporomycetes</taxon>
        <taxon>Peronosporales</taxon>
        <taxon>Peronosporaceae</taxon>
        <taxon>Plasmopara</taxon>
    </lineage>
</organism>
<protein>
    <submittedName>
        <fullName evidence="1">Uncharacterized protein</fullName>
    </submittedName>
</protein>
<name>A0A0P1AU36_PLAHL</name>
<keyword evidence="2" id="KW-1185">Reference proteome</keyword>
<dbReference type="EMBL" id="CCYD01000856">
    <property type="protein sequence ID" value="CEG44223.1"/>
    <property type="molecule type" value="Genomic_DNA"/>
</dbReference>
<evidence type="ECO:0000313" key="1">
    <source>
        <dbReference type="EMBL" id="CEG44223.1"/>
    </source>
</evidence>
<evidence type="ECO:0000313" key="2">
    <source>
        <dbReference type="Proteomes" id="UP000054928"/>
    </source>
</evidence>
<proteinExistence type="predicted"/>
<dbReference type="Proteomes" id="UP000054928">
    <property type="component" value="Unassembled WGS sequence"/>
</dbReference>
<reference evidence="2" key="1">
    <citation type="submission" date="2014-09" db="EMBL/GenBank/DDBJ databases">
        <authorList>
            <person name="Sharma Rahul"/>
            <person name="Thines Marco"/>
        </authorList>
    </citation>
    <scope>NUCLEOTIDE SEQUENCE [LARGE SCALE GENOMIC DNA]</scope>
</reference>
<accession>A0A0P1AU36</accession>
<dbReference type="AlphaFoldDB" id="A0A0P1AU36"/>